<dbReference type="SUPFAM" id="SSF53335">
    <property type="entry name" value="S-adenosyl-L-methionine-dependent methyltransferases"/>
    <property type="match status" value="1"/>
</dbReference>
<evidence type="ECO:0000313" key="3">
    <source>
        <dbReference type="EMBL" id="MBE2999895.1"/>
    </source>
</evidence>
<feature type="compositionally biased region" description="Basic and acidic residues" evidence="1">
    <location>
        <begin position="9"/>
        <end position="22"/>
    </location>
</feature>
<dbReference type="GO" id="GO:0008168">
    <property type="term" value="F:methyltransferase activity"/>
    <property type="evidence" value="ECO:0007669"/>
    <property type="project" value="UniProtKB-KW"/>
</dbReference>
<dbReference type="CDD" id="cd02440">
    <property type="entry name" value="AdoMet_MTases"/>
    <property type="match status" value="1"/>
</dbReference>
<keyword evidence="3" id="KW-0808">Transferase</keyword>
<keyword evidence="4" id="KW-1185">Reference proteome</keyword>
<reference evidence="3 4" key="1">
    <citation type="submission" date="2020-09" db="EMBL/GenBank/DDBJ databases">
        <title>Diversity and distribution of actinomycetes associated with coral in the coast of Hainan.</title>
        <authorList>
            <person name="Li F."/>
        </authorList>
    </citation>
    <scope>NUCLEOTIDE SEQUENCE [LARGE SCALE GENOMIC DNA]</scope>
    <source>
        <strain evidence="3 4">HNM0947</strain>
    </source>
</reference>
<organism evidence="3 4">
    <name type="scientific">Nocardiopsis coralli</name>
    <dbReference type="NCBI Taxonomy" id="2772213"/>
    <lineage>
        <taxon>Bacteria</taxon>
        <taxon>Bacillati</taxon>
        <taxon>Actinomycetota</taxon>
        <taxon>Actinomycetes</taxon>
        <taxon>Streptosporangiales</taxon>
        <taxon>Nocardiopsidaceae</taxon>
        <taxon>Nocardiopsis</taxon>
    </lineage>
</organism>
<comment type="caution">
    <text evidence="3">The sequence shown here is derived from an EMBL/GenBank/DDBJ whole genome shotgun (WGS) entry which is preliminary data.</text>
</comment>
<dbReference type="Pfam" id="PF08241">
    <property type="entry name" value="Methyltransf_11"/>
    <property type="match status" value="1"/>
</dbReference>
<dbReference type="InterPro" id="IPR052356">
    <property type="entry name" value="Thiol_S-MT"/>
</dbReference>
<feature type="domain" description="Methyltransferase type 11" evidence="2">
    <location>
        <begin position="44"/>
        <end position="137"/>
    </location>
</feature>
<dbReference type="RefSeq" id="WP_193122503.1">
    <property type="nucleotide sequence ID" value="NZ_JADBGI010000011.1"/>
</dbReference>
<accession>A0ABR9P7S3</accession>
<name>A0ABR9P7S3_9ACTN</name>
<protein>
    <submittedName>
        <fullName evidence="3">Class I SAM-dependent methyltransferase</fullName>
    </submittedName>
</protein>
<sequence length="193" mass="21831">MASRSERRHRVDPADRQDHGERVPGPVLHRTRELLCAGARGRTLEVGVGSGRNLPFYPPQVRLTAIDTDPAKIERAREHAAELALPGRFLVGDVQDLDFPDRSFDTVMCTLTLGAVDDQAAAMREMYRVLEPGGRLLMVDRIGRARLPFRLVEQRRRNPRRLPREVAVEAGFRVGHHDRLMLGTIERVVAHRP</sequence>
<gene>
    <name evidence="3" type="ORF">IDM40_14435</name>
</gene>
<dbReference type="EMBL" id="JADBGI010000011">
    <property type="protein sequence ID" value="MBE2999895.1"/>
    <property type="molecule type" value="Genomic_DNA"/>
</dbReference>
<feature type="region of interest" description="Disordered" evidence="1">
    <location>
        <begin position="1"/>
        <end position="25"/>
    </location>
</feature>
<dbReference type="Gene3D" id="3.40.50.150">
    <property type="entry name" value="Vaccinia Virus protein VP39"/>
    <property type="match status" value="1"/>
</dbReference>
<dbReference type="PANTHER" id="PTHR45036">
    <property type="entry name" value="METHYLTRANSFERASE LIKE 7B"/>
    <property type="match status" value="1"/>
</dbReference>
<dbReference type="PANTHER" id="PTHR45036:SF1">
    <property type="entry name" value="METHYLTRANSFERASE LIKE 7A"/>
    <property type="match status" value="1"/>
</dbReference>
<evidence type="ECO:0000259" key="2">
    <source>
        <dbReference type="Pfam" id="PF08241"/>
    </source>
</evidence>
<keyword evidence="3" id="KW-0489">Methyltransferase</keyword>
<dbReference type="InterPro" id="IPR029063">
    <property type="entry name" value="SAM-dependent_MTases_sf"/>
</dbReference>
<evidence type="ECO:0000313" key="4">
    <source>
        <dbReference type="Proteomes" id="UP000806528"/>
    </source>
</evidence>
<dbReference type="InterPro" id="IPR013216">
    <property type="entry name" value="Methyltransf_11"/>
</dbReference>
<dbReference type="Proteomes" id="UP000806528">
    <property type="component" value="Unassembled WGS sequence"/>
</dbReference>
<evidence type="ECO:0000256" key="1">
    <source>
        <dbReference type="SAM" id="MobiDB-lite"/>
    </source>
</evidence>
<proteinExistence type="predicted"/>
<dbReference type="GO" id="GO:0032259">
    <property type="term" value="P:methylation"/>
    <property type="evidence" value="ECO:0007669"/>
    <property type="project" value="UniProtKB-KW"/>
</dbReference>